<dbReference type="Proteomes" id="UP000299102">
    <property type="component" value="Unassembled WGS sequence"/>
</dbReference>
<gene>
    <name evidence="1" type="ORF">EVAR_19764_1</name>
</gene>
<accession>A0A4C1URX2</accession>
<name>A0A4C1URX2_EUMVA</name>
<comment type="caution">
    <text evidence="1">The sequence shown here is derived from an EMBL/GenBank/DDBJ whole genome shotgun (WGS) entry which is preliminary data.</text>
</comment>
<keyword evidence="2" id="KW-1185">Reference proteome</keyword>
<dbReference type="AlphaFoldDB" id="A0A4C1URX2"/>
<evidence type="ECO:0000313" key="2">
    <source>
        <dbReference type="Proteomes" id="UP000299102"/>
    </source>
</evidence>
<evidence type="ECO:0000313" key="1">
    <source>
        <dbReference type="EMBL" id="GBP28722.1"/>
    </source>
</evidence>
<proteinExistence type="predicted"/>
<reference evidence="1 2" key="1">
    <citation type="journal article" date="2019" name="Commun. Biol.">
        <title>The bagworm genome reveals a unique fibroin gene that provides high tensile strength.</title>
        <authorList>
            <person name="Kono N."/>
            <person name="Nakamura H."/>
            <person name="Ohtoshi R."/>
            <person name="Tomita M."/>
            <person name="Numata K."/>
            <person name="Arakawa K."/>
        </authorList>
    </citation>
    <scope>NUCLEOTIDE SEQUENCE [LARGE SCALE GENOMIC DNA]</scope>
</reference>
<organism evidence="1 2">
    <name type="scientific">Eumeta variegata</name>
    <name type="common">Bagworm moth</name>
    <name type="synonym">Eumeta japonica</name>
    <dbReference type="NCBI Taxonomy" id="151549"/>
    <lineage>
        <taxon>Eukaryota</taxon>
        <taxon>Metazoa</taxon>
        <taxon>Ecdysozoa</taxon>
        <taxon>Arthropoda</taxon>
        <taxon>Hexapoda</taxon>
        <taxon>Insecta</taxon>
        <taxon>Pterygota</taxon>
        <taxon>Neoptera</taxon>
        <taxon>Endopterygota</taxon>
        <taxon>Lepidoptera</taxon>
        <taxon>Glossata</taxon>
        <taxon>Ditrysia</taxon>
        <taxon>Tineoidea</taxon>
        <taxon>Psychidae</taxon>
        <taxon>Oiketicinae</taxon>
        <taxon>Eumeta</taxon>
    </lineage>
</organism>
<dbReference type="EMBL" id="BGZK01000210">
    <property type="protein sequence ID" value="GBP28722.1"/>
    <property type="molecule type" value="Genomic_DNA"/>
</dbReference>
<protein>
    <submittedName>
        <fullName evidence="1">Uncharacterized protein</fullName>
    </submittedName>
</protein>
<sequence>MRTRRRASQKPIIIRTNAAALQQHADAVDALFIACQNESVSQRVGAARTSSPIALRGRGARLKPGAGLS</sequence>